<keyword evidence="2" id="KW-1185">Reference proteome</keyword>
<organism evidence="1 2">
    <name type="scientific">Streptomyces filipinensis</name>
    <dbReference type="NCBI Taxonomy" id="66887"/>
    <lineage>
        <taxon>Bacteria</taxon>
        <taxon>Bacillati</taxon>
        <taxon>Actinomycetota</taxon>
        <taxon>Actinomycetes</taxon>
        <taxon>Kitasatosporales</taxon>
        <taxon>Streptomycetaceae</taxon>
        <taxon>Streptomyces</taxon>
    </lineage>
</organism>
<proteinExistence type="predicted"/>
<reference evidence="1" key="1">
    <citation type="journal article" date="2014" name="Int. J. Syst. Evol. Microbiol.">
        <title>Complete genome sequence of Corynebacterium casei LMG S-19264T (=DSM 44701T), isolated from a smear-ripened cheese.</title>
        <authorList>
            <consortium name="US DOE Joint Genome Institute (JGI-PGF)"/>
            <person name="Walter F."/>
            <person name="Albersmeier A."/>
            <person name="Kalinowski J."/>
            <person name="Ruckert C."/>
        </authorList>
    </citation>
    <scope>NUCLEOTIDE SEQUENCE</scope>
    <source>
        <strain evidence="1">JCM 4369</strain>
    </source>
</reference>
<protein>
    <submittedName>
        <fullName evidence="1">Uncharacterized protein</fullName>
    </submittedName>
</protein>
<sequence>MGRKVAGFIGLIAATLVLGYGGHTVQPGMFQADNQNPTGVTTVLADNQNPTGTTTVVLADNQNPTVIAAR</sequence>
<comment type="caution">
    <text evidence="1">The sequence shown here is derived from an EMBL/GenBank/DDBJ whole genome shotgun (WGS) entry which is preliminary data.</text>
</comment>
<dbReference type="RefSeq" id="WP_031169032.1">
    <property type="nucleotide sequence ID" value="NZ_BMTD01000003.1"/>
</dbReference>
<evidence type="ECO:0000313" key="2">
    <source>
        <dbReference type="Proteomes" id="UP000618795"/>
    </source>
</evidence>
<evidence type="ECO:0000313" key="1">
    <source>
        <dbReference type="EMBL" id="GGU87904.1"/>
    </source>
</evidence>
<dbReference type="AlphaFoldDB" id="A0A918I8T3"/>
<name>A0A918I8T3_9ACTN</name>
<reference evidence="1" key="2">
    <citation type="submission" date="2020-09" db="EMBL/GenBank/DDBJ databases">
        <authorList>
            <person name="Sun Q."/>
            <person name="Ohkuma M."/>
        </authorList>
    </citation>
    <scope>NUCLEOTIDE SEQUENCE</scope>
    <source>
        <strain evidence="1">JCM 4369</strain>
    </source>
</reference>
<gene>
    <name evidence="1" type="ORF">GCM10010260_21870</name>
</gene>
<dbReference type="Proteomes" id="UP000618795">
    <property type="component" value="Unassembled WGS sequence"/>
</dbReference>
<accession>A0A918I8T3</accession>
<dbReference type="EMBL" id="BMTD01000003">
    <property type="protein sequence ID" value="GGU87904.1"/>
    <property type="molecule type" value="Genomic_DNA"/>
</dbReference>